<evidence type="ECO:0000259" key="1">
    <source>
        <dbReference type="PROSITE" id="PS51085"/>
    </source>
</evidence>
<dbReference type="Gene3D" id="3.10.20.30">
    <property type="match status" value="1"/>
</dbReference>
<reference evidence="2 3" key="1">
    <citation type="journal article" date="2015" name="PLoS ONE">
        <title>Azotobacter Genomes: The Genome of Azotobacter chroococcum NCIMB 8003 (ATCC 4412).</title>
        <authorList>
            <person name="Robson R.L."/>
            <person name="Jones R."/>
            <person name="Robson R.M."/>
            <person name="Schwartz A."/>
            <person name="Richardson T.H."/>
        </authorList>
    </citation>
    <scope>NUCLEOTIDE SEQUENCE [LARGE SCALE GENOMIC DNA]</scope>
    <source>
        <strain evidence="2 3">NCIMB 8003</strain>
    </source>
</reference>
<dbReference type="EMBL" id="CP010415">
    <property type="protein sequence ID" value="AJE20535.1"/>
    <property type="molecule type" value="Genomic_DNA"/>
</dbReference>
<dbReference type="RefSeq" id="WP_039802493.1">
    <property type="nucleotide sequence ID" value="NZ_CP010415.1"/>
</dbReference>
<sequence>MATIYFSSPLMPHNKKVEAVAGKRSTLLGVAQENGIKIPFECQDGKCGSCLVKITHLDGERIKGMMLTDKERSVLKSIGKLPKSEEERAAVRDIPPTYRLACQTIVTDEDLLVEFTGEPGGA</sequence>
<name>A0A0C4WML6_9GAMM</name>
<dbReference type="AlphaFoldDB" id="A0A0C4WML6"/>
<dbReference type="InterPro" id="IPR036010">
    <property type="entry name" value="2Fe-2S_ferredoxin-like_sf"/>
</dbReference>
<gene>
    <name evidence="2" type="ORF">Achr_10540</name>
</gene>
<dbReference type="PROSITE" id="PS00197">
    <property type="entry name" value="2FE2S_FER_1"/>
    <property type="match status" value="1"/>
</dbReference>
<dbReference type="Pfam" id="PF00111">
    <property type="entry name" value="Fer2"/>
    <property type="match status" value="1"/>
</dbReference>
<organism evidence="2 3">
    <name type="scientific">Azotobacter chroococcum NCIMB 8003</name>
    <dbReference type="NCBI Taxonomy" id="1328314"/>
    <lineage>
        <taxon>Bacteria</taxon>
        <taxon>Pseudomonadati</taxon>
        <taxon>Pseudomonadota</taxon>
        <taxon>Gammaproteobacteria</taxon>
        <taxon>Pseudomonadales</taxon>
        <taxon>Pseudomonadaceae</taxon>
        <taxon>Azotobacter</taxon>
    </lineage>
</organism>
<dbReference type="PROSITE" id="PS51085">
    <property type="entry name" value="2FE2S_FER_2"/>
    <property type="match status" value="1"/>
</dbReference>
<protein>
    <submittedName>
        <fullName evidence="2">2Fe-2S ferredoxin protein</fullName>
    </submittedName>
</protein>
<dbReference type="CDD" id="cd00207">
    <property type="entry name" value="fer2"/>
    <property type="match status" value="1"/>
</dbReference>
<evidence type="ECO:0000313" key="3">
    <source>
        <dbReference type="Proteomes" id="UP000068210"/>
    </source>
</evidence>
<dbReference type="SUPFAM" id="SSF54292">
    <property type="entry name" value="2Fe-2S ferredoxin-like"/>
    <property type="match status" value="1"/>
</dbReference>
<dbReference type="InterPro" id="IPR006058">
    <property type="entry name" value="2Fe2S_fd_BS"/>
</dbReference>
<accession>A0A0C4WML6</accession>
<dbReference type="InterPro" id="IPR012675">
    <property type="entry name" value="Beta-grasp_dom_sf"/>
</dbReference>
<dbReference type="STRING" id="1328314.Achr_10540"/>
<dbReference type="HOGENOM" id="CLU_1967879_0_0_6"/>
<dbReference type="InterPro" id="IPR001041">
    <property type="entry name" value="2Fe-2S_ferredoxin-type"/>
</dbReference>
<evidence type="ECO:0000313" key="2">
    <source>
        <dbReference type="EMBL" id="AJE20535.1"/>
    </source>
</evidence>
<feature type="domain" description="2Fe-2S ferredoxin-type" evidence="1">
    <location>
        <begin position="2"/>
        <end position="119"/>
    </location>
</feature>
<proteinExistence type="predicted"/>
<keyword evidence="3" id="KW-1185">Reference proteome</keyword>
<dbReference type="KEGG" id="acx:Achr_10540"/>
<dbReference type="Proteomes" id="UP000068210">
    <property type="component" value="Chromosome"/>
</dbReference>
<dbReference type="GO" id="GO:0051537">
    <property type="term" value="F:2 iron, 2 sulfur cluster binding"/>
    <property type="evidence" value="ECO:0007669"/>
    <property type="project" value="InterPro"/>
</dbReference>